<feature type="region of interest" description="Disordered" evidence="1">
    <location>
        <begin position="347"/>
        <end position="370"/>
    </location>
</feature>
<dbReference type="InterPro" id="IPR012337">
    <property type="entry name" value="RNaseH-like_sf"/>
</dbReference>
<dbReference type="PANTHER" id="PTHR32166">
    <property type="entry name" value="OSJNBA0013A04.12 PROTEIN"/>
    <property type="match status" value="1"/>
</dbReference>
<dbReference type="EMBL" id="CM035408">
    <property type="protein sequence ID" value="KAH7441113.1"/>
    <property type="molecule type" value="Genomic_DNA"/>
</dbReference>
<keyword evidence="4" id="KW-1185">Reference proteome</keyword>
<dbReference type="Proteomes" id="UP000825935">
    <property type="component" value="Chromosome 3"/>
</dbReference>
<comment type="caution">
    <text evidence="3">The sequence shown here is derived from an EMBL/GenBank/DDBJ whole genome shotgun (WGS) entry which is preliminary data.</text>
</comment>
<evidence type="ECO:0000313" key="3">
    <source>
        <dbReference type="EMBL" id="KAH7441113.1"/>
    </source>
</evidence>
<evidence type="ECO:0000313" key="4">
    <source>
        <dbReference type="Proteomes" id="UP000825935"/>
    </source>
</evidence>
<evidence type="ECO:0000259" key="2">
    <source>
        <dbReference type="Pfam" id="PF04937"/>
    </source>
</evidence>
<evidence type="ECO:0000256" key="1">
    <source>
        <dbReference type="SAM" id="MobiDB-lite"/>
    </source>
</evidence>
<name>A0A8T2V5E9_CERRI</name>
<proteinExistence type="predicted"/>
<accession>A0A8T2V5E9</accession>
<sequence>MLQAVGRVGPSFKPPSYQRLRAKELHSEVRCIEEDLLKIRETWRTSGCSIVCDGWYDTRNRQIINVMVSSIDGKMFLKSVDTSCEVKYGEFIFEILKDAILDVGPDNQEWPHIFDTRCTCRCLDLLFEDIGKLAWIKPVLDNAVKVSTFGTMKHTVLALFRKFSTKDLIKPAQTWFAYMFIMLVNILDERDMLHSPLHAATFVLHPIWCEKAPHMDTQVYRGWMDVLERYTCGDVAKQCVLCDELDAFKSMSGEFSHPLKLEHILIDSYKRRNKLKPKNIEKLVYIHTNLELTCKIKESGFQKMEVTLDMIEKEADDQRLLTLQEENHEEMPSSSDYFLVENHANEDAIDDYDVGHDDDDDDDANDDDEA</sequence>
<gene>
    <name evidence="3" type="ORF">KP509_03G025800</name>
</gene>
<feature type="domain" description="DUF659" evidence="2">
    <location>
        <begin position="15"/>
        <end position="107"/>
    </location>
</feature>
<dbReference type="OMA" id="MIENICV"/>
<dbReference type="AlphaFoldDB" id="A0A8T2V5E9"/>
<organism evidence="3 4">
    <name type="scientific">Ceratopteris richardii</name>
    <name type="common">Triangle waterfern</name>
    <dbReference type="NCBI Taxonomy" id="49495"/>
    <lineage>
        <taxon>Eukaryota</taxon>
        <taxon>Viridiplantae</taxon>
        <taxon>Streptophyta</taxon>
        <taxon>Embryophyta</taxon>
        <taxon>Tracheophyta</taxon>
        <taxon>Polypodiopsida</taxon>
        <taxon>Polypodiidae</taxon>
        <taxon>Polypodiales</taxon>
        <taxon>Pteridineae</taxon>
        <taxon>Pteridaceae</taxon>
        <taxon>Parkerioideae</taxon>
        <taxon>Ceratopteris</taxon>
    </lineage>
</organism>
<dbReference type="PANTHER" id="PTHR32166:SF123">
    <property type="entry name" value="BED-TYPE DOMAIN-CONTAINING PROTEIN"/>
    <property type="match status" value="1"/>
</dbReference>
<dbReference type="Pfam" id="PF04937">
    <property type="entry name" value="DUF659"/>
    <property type="match status" value="1"/>
</dbReference>
<dbReference type="InterPro" id="IPR007021">
    <property type="entry name" value="DUF659"/>
</dbReference>
<dbReference type="OrthoDB" id="2442898at2759"/>
<dbReference type="SUPFAM" id="SSF53098">
    <property type="entry name" value="Ribonuclease H-like"/>
    <property type="match status" value="1"/>
</dbReference>
<reference evidence="3" key="1">
    <citation type="submission" date="2021-08" db="EMBL/GenBank/DDBJ databases">
        <title>WGS assembly of Ceratopteris richardii.</title>
        <authorList>
            <person name="Marchant D.B."/>
            <person name="Chen G."/>
            <person name="Jenkins J."/>
            <person name="Shu S."/>
            <person name="Leebens-Mack J."/>
            <person name="Grimwood J."/>
            <person name="Schmutz J."/>
            <person name="Soltis P."/>
            <person name="Soltis D."/>
            <person name="Chen Z.-H."/>
        </authorList>
    </citation>
    <scope>NUCLEOTIDE SEQUENCE</scope>
    <source>
        <strain evidence="3">Whitten #5841</strain>
        <tissue evidence="3">Leaf</tissue>
    </source>
</reference>
<protein>
    <recommendedName>
        <fullName evidence="2">DUF659 domain-containing protein</fullName>
    </recommendedName>
</protein>